<dbReference type="Gene3D" id="1.10.240.10">
    <property type="entry name" value="Tyrosyl-Transfer RNA Synthetase"/>
    <property type="match status" value="1"/>
</dbReference>
<evidence type="ECO:0000256" key="1">
    <source>
        <dbReference type="ARBA" id="ARBA00005594"/>
    </source>
</evidence>
<dbReference type="Proteomes" id="UP000230531">
    <property type="component" value="Chromosome"/>
</dbReference>
<dbReference type="SUPFAM" id="SSF52374">
    <property type="entry name" value="Nucleotidylyl transferase"/>
    <property type="match status" value="1"/>
</dbReference>
<dbReference type="PANTHER" id="PTHR43766:SF1">
    <property type="entry name" value="TRYPTOPHAN--TRNA LIGASE, MITOCHONDRIAL"/>
    <property type="match status" value="1"/>
</dbReference>
<keyword evidence="3 8" id="KW-0436">Ligase</keyword>
<dbReference type="GO" id="GO:0005524">
    <property type="term" value="F:ATP binding"/>
    <property type="evidence" value="ECO:0007669"/>
    <property type="project" value="UniProtKB-KW"/>
</dbReference>
<protein>
    <recommendedName>
        <fullName evidence="2">tryptophan--tRNA ligase</fullName>
        <ecNumber evidence="2">6.1.1.2</ecNumber>
    </recommendedName>
</protein>
<dbReference type="RefSeq" id="WP_157801433.1">
    <property type="nucleotide sequence ID" value="NZ_CP024798.1"/>
</dbReference>
<comment type="similarity">
    <text evidence="1 8">Belongs to the class-I aminoacyl-tRNA synthetase family.</text>
</comment>
<evidence type="ECO:0000256" key="5">
    <source>
        <dbReference type="ARBA" id="ARBA00022840"/>
    </source>
</evidence>
<reference evidence="9 10" key="1">
    <citation type="submission" date="2017-11" db="EMBL/GenBank/DDBJ databases">
        <title>The genome sequence of Candidatus Carsonella ruddii from the psyllid Bactericera trigonica.</title>
        <authorList>
            <person name="Katsir L."/>
            <person name="Zhepu R."/>
            <person name="Piasezky A."/>
            <person name="Jong J."/>
            <person name="Sela N."/>
            <person name="Freilich S."/>
            <person name="Bahar O."/>
        </authorList>
    </citation>
    <scope>NUCLEOTIDE SEQUENCE [LARGE SCALE GENOMIC DNA]</scope>
    <source>
        <strain evidence="9 10">BT</strain>
    </source>
</reference>
<dbReference type="GO" id="GO:0004830">
    <property type="term" value="F:tryptophan-tRNA ligase activity"/>
    <property type="evidence" value="ECO:0007669"/>
    <property type="project" value="UniProtKB-EC"/>
</dbReference>
<dbReference type="Gene3D" id="3.40.50.620">
    <property type="entry name" value="HUPs"/>
    <property type="match status" value="1"/>
</dbReference>
<evidence type="ECO:0000256" key="3">
    <source>
        <dbReference type="ARBA" id="ARBA00022598"/>
    </source>
</evidence>
<dbReference type="PANTHER" id="PTHR43766">
    <property type="entry name" value="TRYPTOPHAN--TRNA LIGASE, MITOCHONDRIAL"/>
    <property type="match status" value="1"/>
</dbReference>
<keyword evidence="6 8" id="KW-0648">Protein biosynthesis</keyword>
<dbReference type="OrthoDB" id="9801042at2"/>
<dbReference type="EC" id="6.1.1.2" evidence="2"/>
<dbReference type="InterPro" id="IPR050203">
    <property type="entry name" value="Trp-tRNA_synthetase"/>
</dbReference>
<keyword evidence="4 8" id="KW-0547">Nucleotide-binding</keyword>
<sequence length="293" mass="35368">MIFVGINSSGLLHFGNYLSIIKPIFFFKNRNIFIADLHSLSKNISILNILKNKIILISIFLSFFKNLYFYQSFNEKFLNFFWLLLCIYNKNKMKIFHSLYKKKIISFGKICYPILMCSDIICNNNKYIFVGIDQLQHIELYKKIKNKINYLLNFKIIKNSNFIINNNILYSFNKKKMSKTNKNDLFIFSNFKKIFFFLKKFKFTKKKKKSLLNFSINILNNIIIKKMFFNLKQNNFIFNISELIYTKFLFFKKKFIFNLSNIDSLILKLNLNNNYYKNIINNNIFNLFKNFNL</sequence>
<evidence type="ECO:0000256" key="6">
    <source>
        <dbReference type="ARBA" id="ARBA00022917"/>
    </source>
</evidence>
<dbReference type="InterPro" id="IPR014729">
    <property type="entry name" value="Rossmann-like_a/b/a_fold"/>
</dbReference>
<evidence type="ECO:0000256" key="2">
    <source>
        <dbReference type="ARBA" id="ARBA00013161"/>
    </source>
</evidence>
<dbReference type="InterPro" id="IPR002306">
    <property type="entry name" value="Trp-tRNA-ligase"/>
</dbReference>
<keyword evidence="5 8" id="KW-0067">ATP-binding</keyword>
<organism evidence="9 10">
    <name type="scientific">Carsonella ruddii</name>
    <dbReference type="NCBI Taxonomy" id="114186"/>
    <lineage>
        <taxon>Bacteria</taxon>
        <taxon>Pseudomonadati</taxon>
        <taxon>Pseudomonadota</taxon>
        <taxon>Gammaproteobacteria</taxon>
        <taxon>Oceanospirillales</taxon>
        <taxon>Halomonadaceae</taxon>
        <taxon>Zymobacter group</taxon>
        <taxon>Candidatus Carsonella</taxon>
    </lineage>
</organism>
<proteinExistence type="inferred from homology"/>
<accession>A0A2K8K930</accession>
<dbReference type="AlphaFoldDB" id="A0A2K8K930"/>
<gene>
    <name evidence="9" type="ORF">CUN91_00125</name>
</gene>
<dbReference type="GO" id="GO:0006436">
    <property type="term" value="P:tryptophanyl-tRNA aminoacylation"/>
    <property type="evidence" value="ECO:0007669"/>
    <property type="project" value="InterPro"/>
</dbReference>
<dbReference type="PRINTS" id="PR01039">
    <property type="entry name" value="TRNASYNTHTRP"/>
</dbReference>
<evidence type="ECO:0000256" key="4">
    <source>
        <dbReference type="ARBA" id="ARBA00022741"/>
    </source>
</evidence>
<dbReference type="InterPro" id="IPR002305">
    <property type="entry name" value="aa-tRNA-synth_Ic"/>
</dbReference>
<keyword evidence="7 8" id="KW-0030">Aminoacyl-tRNA synthetase</keyword>
<dbReference type="Pfam" id="PF00579">
    <property type="entry name" value="tRNA-synt_1b"/>
    <property type="match status" value="1"/>
</dbReference>
<name>A0A2K8K930_CARRU</name>
<dbReference type="EMBL" id="CP024798">
    <property type="protein sequence ID" value="ATX33363.1"/>
    <property type="molecule type" value="Genomic_DNA"/>
</dbReference>
<evidence type="ECO:0000256" key="8">
    <source>
        <dbReference type="RuleBase" id="RU363036"/>
    </source>
</evidence>
<evidence type="ECO:0000313" key="10">
    <source>
        <dbReference type="Proteomes" id="UP000230531"/>
    </source>
</evidence>
<evidence type="ECO:0000313" key="9">
    <source>
        <dbReference type="EMBL" id="ATX33363.1"/>
    </source>
</evidence>
<evidence type="ECO:0000256" key="7">
    <source>
        <dbReference type="ARBA" id="ARBA00023146"/>
    </source>
</evidence>